<protein>
    <submittedName>
        <fullName evidence="2">DinB family protein</fullName>
    </submittedName>
</protein>
<evidence type="ECO:0000256" key="1">
    <source>
        <dbReference type="SAM" id="Phobius"/>
    </source>
</evidence>
<gene>
    <name evidence="2" type="ORF">G6034_01540</name>
</gene>
<organism evidence="2 3">
    <name type="scientific">Arthrobacter wenxiniae</name>
    <dbReference type="NCBI Taxonomy" id="2713570"/>
    <lineage>
        <taxon>Bacteria</taxon>
        <taxon>Bacillati</taxon>
        <taxon>Actinomycetota</taxon>
        <taxon>Actinomycetes</taxon>
        <taxon>Micrococcales</taxon>
        <taxon>Micrococcaceae</taxon>
        <taxon>Arthrobacter</taxon>
    </lineage>
</organism>
<dbReference type="RefSeq" id="WP_176633387.1">
    <property type="nucleotide sequence ID" value="NZ_JAAMFM010000001.1"/>
</dbReference>
<dbReference type="SUPFAM" id="SSF109854">
    <property type="entry name" value="DinB/YfiT-like putative metalloenzymes"/>
    <property type="match status" value="1"/>
</dbReference>
<keyword evidence="1" id="KW-1133">Transmembrane helix</keyword>
<reference evidence="2 3" key="1">
    <citation type="submission" date="2020-02" db="EMBL/GenBank/DDBJ databases">
        <title>Genome sequence of strain AETb3-4.</title>
        <authorList>
            <person name="Gao J."/>
            <person name="Zhang X."/>
        </authorList>
    </citation>
    <scope>NUCLEOTIDE SEQUENCE [LARGE SCALE GENOMIC DNA]</scope>
    <source>
        <strain evidence="2 3">AETb3-4</strain>
    </source>
</reference>
<dbReference type="Proteomes" id="UP000543556">
    <property type="component" value="Unassembled WGS sequence"/>
</dbReference>
<keyword evidence="3" id="KW-1185">Reference proteome</keyword>
<keyword evidence="1" id="KW-0812">Transmembrane</keyword>
<feature type="transmembrane region" description="Helical" evidence="1">
    <location>
        <begin position="43"/>
        <end position="61"/>
    </location>
</feature>
<evidence type="ECO:0000313" key="2">
    <source>
        <dbReference type="EMBL" id="NVM93606.1"/>
    </source>
</evidence>
<dbReference type="AlphaFoldDB" id="A0A7Y7IDP8"/>
<sequence length="173" mass="19609">MRGERTMADYQRACRELDAYLARATPAQLKARSAGTRWNNEELLFHMVFGFMVVQALVPLVKMVSRLPRPWGRAFARTLNAATVPFDIVNFWGSRAAALVFNHRRMSRKMHATTRQLTAALEGESPASLARCMDFPGRWDPFFQPSMALADVYAYPTLHFDFHARQLSLGADG</sequence>
<feature type="transmembrane region" description="Helical" evidence="1">
    <location>
        <begin position="81"/>
        <end position="101"/>
    </location>
</feature>
<keyword evidence="1" id="KW-0472">Membrane</keyword>
<dbReference type="InterPro" id="IPR034660">
    <property type="entry name" value="DinB/YfiT-like"/>
</dbReference>
<accession>A0A7Y7IDP8</accession>
<name>A0A7Y7IDP8_9MICC</name>
<dbReference type="EMBL" id="JAAMFM010000001">
    <property type="protein sequence ID" value="NVM93606.1"/>
    <property type="molecule type" value="Genomic_DNA"/>
</dbReference>
<comment type="caution">
    <text evidence="2">The sequence shown here is derived from an EMBL/GenBank/DDBJ whole genome shotgun (WGS) entry which is preliminary data.</text>
</comment>
<proteinExistence type="predicted"/>
<evidence type="ECO:0000313" key="3">
    <source>
        <dbReference type="Proteomes" id="UP000543556"/>
    </source>
</evidence>